<evidence type="ECO:0000256" key="2">
    <source>
        <dbReference type="SAM" id="SignalP"/>
    </source>
</evidence>
<keyword evidence="2" id="KW-0732">Signal</keyword>
<organism evidence="3 4">
    <name type="scientific">Popillia japonica</name>
    <name type="common">Japanese beetle</name>
    <dbReference type="NCBI Taxonomy" id="7064"/>
    <lineage>
        <taxon>Eukaryota</taxon>
        <taxon>Metazoa</taxon>
        <taxon>Ecdysozoa</taxon>
        <taxon>Arthropoda</taxon>
        <taxon>Hexapoda</taxon>
        <taxon>Insecta</taxon>
        <taxon>Pterygota</taxon>
        <taxon>Neoptera</taxon>
        <taxon>Endopterygota</taxon>
        <taxon>Coleoptera</taxon>
        <taxon>Polyphaga</taxon>
        <taxon>Scarabaeiformia</taxon>
        <taxon>Scarabaeidae</taxon>
        <taxon>Rutelinae</taxon>
        <taxon>Popillia</taxon>
    </lineage>
</organism>
<proteinExistence type="predicted"/>
<feature type="chain" id="PRO_5043530854" evidence="2">
    <location>
        <begin position="22"/>
        <end position="192"/>
    </location>
</feature>
<evidence type="ECO:0000256" key="1">
    <source>
        <dbReference type="SAM" id="MobiDB-lite"/>
    </source>
</evidence>
<feature type="compositionally biased region" description="Low complexity" evidence="1">
    <location>
        <begin position="157"/>
        <end position="170"/>
    </location>
</feature>
<dbReference type="EMBL" id="JASPKY010000923">
    <property type="protein sequence ID" value="KAK9680183.1"/>
    <property type="molecule type" value="Genomic_DNA"/>
</dbReference>
<gene>
    <name evidence="3" type="ORF">QE152_g39292</name>
</gene>
<name>A0AAW1HUD4_POPJA</name>
<evidence type="ECO:0000313" key="4">
    <source>
        <dbReference type="Proteomes" id="UP001458880"/>
    </source>
</evidence>
<comment type="caution">
    <text evidence="3">The sequence shown here is derived from an EMBL/GenBank/DDBJ whole genome shotgun (WGS) entry which is preliminary data.</text>
</comment>
<sequence>MHSISIKILVILGCSFSVLHAVSHRGDNQENHRGGYHGKPNKKEQKYYQDIYIAQLFPEELEFGHVKETPFSWEQRFEKINLDDNRHQGKAKWNDPKSGYGEFYYDFNHSNDEESKDDEEKEDGKKQTLDDILSDGRNLLEKGEVEFIDGKSFDTLGSGQNGQNYHGGNYKAATNSGNKANSIAGDKYKSKY</sequence>
<reference evidence="3 4" key="1">
    <citation type="journal article" date="2024" name="BMC Genomics">
        <title>De novo assembly and annotation of Popillia japonica's genome with initial clues to its potential as an invasive pest.</title>
        <authorList>
            <person name="Cucini C."/>
            <person name="Boschi S."/>
            <person name="Funari R."/>
            <person name="Cardaioli E."/>
            <person name="Iannotti N."/>
            <person name="Marturano G."/>
            <person name="Paoli F."/>
            <person name="Bruttini M."/>
            <person name="Carapelli A."/>
            <person name="Frati F."/>
            <person name="Nardi F."/>
        </authorList>
    </citation>
    <scope>NUCLEOTIDE SEQUENCE [LARGE SCALE GENOMIC DNA]</scope>
    <source>
        <strain evidence="3">DMR45628</strain>
    </source>
</reference>
<evidence type="ECO:0000313" key="3">
    <source>
        <dbReference type="EMBL" id="KAK9680183.1"/>
    </source>
</evidence>
<feature type="signal peptide" evidence="2">
    <location>
        <begin position="1"/>
        <end position="21"/>
    </location>
</feature>
<keyword evidence="4" id="KW-1185">Reference proteome</keyword>
<feature type="region of interest" description="Disordered" evidence="1">
    <location>
        <begin position="104"/>
        <end position="132"/>
    </location>
</feature>
<dbReference type="Proteomes" id="UP001458880">
    <property type="component" value="Unassembled WGS sequence"/>
</dbReference>
<dbReference type="AlphaFoldDB" id="A0AAW1HUD4"/>
<protein>
    <submittedName>
        <fullName evidence="3">Uncharacterized protein</fullName>
    </submittedName>
</protein>
<feature type="compositionally biased region" description="Polar residues" evidence="1">
    <location>
        <begin position="172"/>
        <end position="181"/>
    </location>
</feature>
<feature type="region of interest" description="Disordered" evidence="1">
    <location>
        <begin position="152"/>
        <end position="192"/>
    </location>
</feature>
<accession>A0AAW1HUD4</accession>